<accession>A0A9X1UBA1</accession>
<dbReference type="AlphaFoldDB" id="A0A9X1UBA1"/>
<dbReference type="Proteomes" id="UP001139461">
    <property type="component" value="Unassembled WGS sequence"/>
</dbReference>
<reference evidence="1" key="1">
    <citation type="submission" date="2021-09" db="EMBL/GenBank/DDBJ databases">
        <title>Genome of Aequorivita sp. strain F47161.</title>
        <authorList>
            <person name="Wang Y."/>
        </authorList>
    </citation>
    <scope>NUCLEOTIDE SEQUENCE</scope>
    <source>
        <strain evidence="1">F47161</strain>
    </source>
</reference>
<gene>
    <name evidence="1" type="ORF">K8089_15880</name>
</gene>
<dbReference type="InterPro" id="IPR005901">
    <property type="entry name" value="GLPGLI"/>
</dbReference>
<organism evidence="1 2">
    <name type="scientific">Aequorivita vitellina</name>
    <dbReference type="NCBI Taxonomy" id="2874475"/>
    <lineage>
        <taxon>Bacteria</taxon>
        <taxon>Pseudomonadati</taxon>
        <taxon>Bacteroidota</taxon>
        <taxon>Flavobacteriia</taxon>
        <taxon>Flavobacteriales</taxon>
        <taxon>Flavobacteriaceae</taxon>
        <taxon>Aequorivita</taxon>
    </lineage>
</organism>
<protein>
    <submittedName>
        <fullName evidence="1">GLPGLI family protein</fullName>
    </submittedName>
</protein>
<proteinExistence type="predicted"/>
<keyword evidence="2" id="KW-1185">Reference proteome</keyword>
<comment type="caution">
    <text evidence="1">The sequence shown here is derived from an EMBL/GenBank/DDBJ whole genome shotgun (WGS) entry which is preliminary data.</text>
</comment>
<name>A0A9X1UBA1_9FLAO</name>
<dbReference type="Pfam" id="PF09697">
    <property type="entry name" value="Porph_ging"/>
    <property type="match status" value="1"/>
</dbReference>
<sequence length="253" mass="29516">MKYLFFIFFCCTTVLFSQTGKITYNNVLNYSGSKPKQVEGNLYFNSQESIYINLNKTEIIDNNTKSGDIIITNTDSIGYRYYHNLQSKKFICRETVLDEFKLKYYIYEDYLASEIQWKLSNEFKLISDYNCQKAIGEFRGRIFEAWFTPDIPLPYGPWKLGGLPGLILEVYDSTHEVYFSAEQIIIPYEKTNGIINEPRSDPKISQKEFVQMNENSSGRISKALLSRMPEGAKITSIQVKRSGIELEYEWEKK</sequence>
<evidence type="ECO:0000313" key="1">
    <source>
        <dbReference type="EMBL" id="MCG2420501.1"/>
    </source>
</evidence>
<dbReference type="EMBL" id="JAIRBA010000063">
    <property type="protein sequence ID" value="MCG2420501.1"/>
    <property type="molecule type" value="Genomic_DNA"/>
</dbReference>
<dbReference type="RefSeq" id="WP_237604272.1">
    <property type="nucleotide sequence ID" value="NZ_JAIRBA010000063.1"/>
</dbReference>
<evidence type="ECO:0000313" key="2">
    <source>
        <dbReference type="Proteomes" id="UP001139461"/>
    </source>
</evidence>
<dbReference type="NCBIfam" id="TIGR01200">
    <property type="entry name" value="GLPGLI"/>
    <property type="match status" value="1"/>
</dbReference>